<dbReference type="CDD" id="cd05825">
    <property type="entry name" value="LbH_wcaF_like"/>
    <property type="match status" value="1"/>
</dbReference>
<dbReference type="Pfam" id="PF14602">
    <property type="entry name" value="Hexapep_2"/>
    <property type="match status" value="1"/>
</dbReference>
<dbReference type="EMBL" id="RKHG01000001">
    <property type="protein sequence ID" value="ROR55243.1"/>
    <property type="molecule type" value="Genomic_DNA"/>
</dbReference>
<dbReference type="GO" id="GO:0008374">
    <property type="term" value="F:O-acyltransferase activity"/>
    <property type="evidence" value="ECO:0007669"/>
    <property type="project" value="TreeGrafter"/>
</dbReference>
<sequence>MQNTTGVGGHLRRLSSFTGRGYDKGRSPLVCAAWALVAEPVQRSVLCPPSVRARILRGFGARIGEGTLIRHDVRVHWPWKLVVGENCWIGVGAWLLNLEPITIGDDVCVSQGALLCTGSHDANDPAFEFDNGPIVLQDGSWVATRATVLRGVTVGTDAIVGATALVAKDVPAGARIVAPLGRPVG</sequence>
<evidence type="ECO:0000256" key="3">
    <source>
        <dbReference type="ARBA" id="ARBA00022737"/>
    </source>
</evidence>
<dbReference type="AlphaFoldDB" id="A0A3N1ZWM1"/>
<dbReference type="InterPro" id="IPR051159">
    <property type="entry name" value="Hexapeptide_acetyltransf"/>
</dbReference>
<evidence type="ECO:0000313" key="5">
    <source>
        <dbReference type="Proteomes" id="UP000275749"/>
    </source>
</evidence>
<proteinExistence type="inferred from homology"/>
<keyword evidence="3" id="KW-0677">Repeat</keyword>
<organism evidence="4 5">
    <name type="scientific">Luteococcus japonicus</name>
    <dbReference type="NCBI Taxonomy" id="33984"/>
    <lineage>
        <taxon>Bacteria</taxon>
        <taxon>Bacillati</taxon>
        <taxon>Actinomycetota</taxon>
        <taxon>Actinomycetes</taxon>
        <taxon>Propionibacteriales</taxon>
        <taxon>Propionibacteriaceae</taxon>
        <taxon>Luteococcus</taxon>
    </lineage>
</organism>
<protein>
    <submittedName>
        <fullName evidence="4">Putative colanic acid biosynthesis acetyltransferase WcaF</fullName>
    </submittedName>
</protein>
<dbReference type="SUPFAM" id="SSF51161">
    <property type="entry name" value="Trimeric LpxA-like enzymes"/>
    <property type="match status" value="1"/>
</dbReference>
<dbReference type="InterPro" id="IPR011004">
    <property type="entry name" value="Trimer_LpxA-like_sf"/>
</dbReference>
<dbReference type="Gene3D" id="2.160.10.10">
    <property type="entry name" value="Hexapeptide repeat proteins"/>
    <property type="match status" value="1"/>
</dbReference>
<evidence type="ECO:0000256" key="2">
    <source>
        <dbReference type="ARBA" id="ARBA00022679"/>
    </source>
</evidence>
<evidence type="ECO:0000256" key="1">
    <source>
        <dbReference type="ARBA" id="ARBA00007274"/>
    </source>
</evidence>
<dbReference type="PANTHER" id="PTHR23416:SF23">
    <property type="entry name" value="ACETYLTRANSFERASE C18B11.09C-RELATED"/>
    <property type="match status" value="1"/>
</dbReference>
<dbReference type="InterPro" id="IPR001451">
    <property type="entry name" value="Hexapep"/>
</dbReference>
<dbReference type="GO" id="GO:0005829">
    <property type="term" value="C:cytosol"/>
    <property type="evidence" value="ECO:0007669"/>
    <property type="project" value="TreeGrafter"/>
</dbReference>
<dbReference type="Proteomes" id="UP000275749">
    <property type="component" value="Unassembled WGS sequence"/>
</dbReference>
<comment type="similarity">
    <text evidence="1">Belongs to the transferase hexapeptide repeat family.</text>
</comment>
<accession>A0A3N1ZWM1</accession>
<evidence type="ECO:0000313" key="4">
    <source>
        <dbReference type="EMBL" id="ROR55243.1"/>
    </source>
</evidence>
<gene>
    <name evidence="4" type="ORF">EDD41_2503</name>
</gene>
<reference evidence="4 5" key="1">
    <citation type="submission" date="2018-11" db="EMBL/GenBank/DDBJ databases">
        <title>Sequencing the genomes of 1000 actinobacteria strains.</title>
        <authorList>
            <person name="Klenk H.-P."/>
        </authorList>
    </citation>
    <scope>NUCLEOTIDE SEQUENCE [LARGE SCALE GENOMIC DNA]</scope>
    <source>
        <strain evidence="4 5">DSM 10546</strain>
    </source>
</reference>
<comment type="caution">
    <text evidence="4">The sequence shown here is derived from an EMBL/GenBank/DDBJ whole genome shotgun (WGS) entry which is preliminary data.</text>
</comment>
<keyword evidence="2 4" id="KW-0808">Transferase</keyword>
<dbReference type="PANTHER" id="PTHR23416">
    <property type="entry name" value="SIALIC ACID SYNTHASE-RELATED"/>
    <property type="match status" value="1"/>
</dbReference>
<dbReference type="InterPro" id="IPR018357">
    <property type="entry name" value="Hexapep_transf_CS"/>
</dbReference>
<dbReference type="PROSITE" id="PS00101">
    <property type="entry name" value="HEXAPEP_TRANSFERASES"/>
    <property type="match status" value="1"/>
</dbReference>
<name>A0A3N1ZWM1_9ACTN</name>